<evidence type="ECO:0008006" key="5">
    <source>
        <dbReference type="Google" id="ProtNLM"/>
    </source>
</evidence>
<evidence type="ECO:0000313" key="4">
    <source>
        <dbReference type="Proteomes" id="UP001597419"/>
    </source>
</evidence>
<keyword evidence="4" id="KW-1185">Reference proteome</keyword>
<feature type="transmembrane region" description="Helical" evidence="2">
    <location>
        <begin position="31"/>
        <end position="50"/>
    </location>
</feature>
<reference evidence="4" key="1">
    <citation type="journal article" date="2019" name="Int. J. Syst. Evol. Microbiol.">
        <title>The Global Catalogue of Microorganisms (GCM) 10K type strain sequencing project: providing services to taxonomists for standard genome sequencing and annotation.</title>
        <authorList>
            <consortium name="The Broad Institute Genomics Platform"/>
            <consortium name="The Broad Institute Genome Sequencing Center for Infectious Disease"/>
            <person name="Wu L."/>
            <person name="Ma J."/>
        </authorList>
    </citation>
    <scope>NUCLEOTIDE SEQUENCE [LARGE SCALE GENOMIC DNA]</scope>
    <source>
        <strain evidence="4">CGMCC 4.7643</strain>
    </source>
</reference>
<dbReference type="EMBL" id="JBHUKU010000009">
    <property type="protein sequence ID" value="MFD2460484.1"/>
    <property type="molecule type" value="Genomic_DNA"/>
</dbReference>
<feature type="region of interest" description="Disordered" evidence="1">
    <location>
        <begin position="1"/>
        <end position="23"/>
    </location>
</feature>
<proteinExistence type="predicted"/>
<dbReference type="Proteomes" id="UP001597419">
    <property type="component" value="Unassembled WGS sequence"/>
</dbReference>
<feature type="transmembrane region" description="Helical" evidence="2">
    <location>
        <begin position="135"/>
        <end position="160"/>
    </location>
</feature>
<keyword evidence="2" id="KW-0812">Transmembrane</keyword>
<feature type="transmembrane region" description="Helical" evidence="2">
    <location>
        <begin position="278"/>
        <end position="298"/>
    </location>
</feature>
<feature type="transmembrane region" description="Helical" evidence="2">
    <location>
        <begin position="377"/>
        <end position="394"/>
    </location>
</feature>
<name>A0ABW5GI12_9PSEU</name>
<evidence type="ECO:0000313" key="3">
    <source>
        <dbReference type="EMBL" id="MFD2460484.1"/>
    </source>
</evidence>
<feature type="transmembrane region" description="Helical" evidence="2">
    <location>
        <begin position="180"/>
        <end position="210"/>
    </location>
</feature>
<keyword evidence="2" id="KW-0472">Membrane</keyword>
<organism evidence="3 4">
    <name type="scientific">Amycolatopsis samaneae</name>
    <dbReference type="NCBI Taxonomy" id="664691"/>
    <lineage>
        <taxon>Bacteria</taxon>
        <taxon>Bacillati</taxon>
        <taxon>Actinomycetota</taxon>
        <taxon>Actinomycetes</taxon>
        <taxon>Pseudonocardiales</taxon>
        <taxon>Pseudonocardiaceae</taxon>
        <taxon>Amycolatopsis</taxon>
    </lineage>
</organism>
<protein>
    <recommendedName>
        <fullName evidence="5">Mannosyltransferase related to Gpi18</fullName>
    </recommendedName>
</protein>
<feature type="transmembrane region" description="Helical" evidence="2">
    <location>
        <begin position="305"/>
        <end position="322"/>
    </location>
</feature>
<comment type="caution">
    <text evidence="3">The sequence shown here is derived from an EMBL/GenBank/DDBJ whole genome shotgun (WGS) entry which is preliminary data.</text>
</comment>
<dbReference type="RefSeq" id="WP_345393491.1">
    <property type="nucleotide sequence ID" value="NZ_BAABHG010000006.1"/>
</dbReference>
<feature type="transmembrane region" description="Helical" evidence="2">
    <location>
        <begin position="105"/>
        <end position="123"/>
    </location>
</feature>
<sequence>MSTCVTDEVSAGPRSTSGEPVDRHERNRQRYVVVLLSAVIGMAMVLRISLFRYETTDYLYYYRQWYEFVVEHGRFAALSYEFSDQNAPYRYVMVLVTLLPGSPLIGIKAVSVGFELLIAFFAYRITALRFGPRSWVSGVAALIVFLLPTVVLNGSMWAQGDAIYASFALGGVYYLLRRKPYWACVFFGLALAFKLQAIFVFPLLLIMVLLGRVPWRALLAIPAVYLLLDVPALLLGADPGKLLTIYVRQTDIWPKLTMNAPSIWQFFRGNEGMDSMRVPAVLFAGLLVLVLCLLVLLSRAEPTDTRILLLGTVSVLLVPFVLPSMHERYFYLADLLTVLLAFHLPRRLWFVPVVVQFVSLLSYLPFLFRAGDGGEPVDFRILAALELAVLVVVVRETVRQLRPGVTTACPPG</sequence>
<feature type="transmembrane region" description="Helical" evidence="2">
    <location>
        <begin position="349"/>
        <end position="371"/>
    </location>
</feature>
<evidence type="ECO:0000256" key="2">
    <source>
        <dbReference type="SAM" id="Phobius"/>
    </source>
</evidence>
<gene>
    <name evidence="3" type="ORF">ACFSYJ_17885</name>
</gene>
<accession>A0ABW5GI12</accession>
<keyword evidence="2" id="KW-1133">Transmembrane helix</keyword>
<evidence type="ECO:0000256" key="1">
    <source>
        <dbReference type="SAM" id="MobiDB-lite"/>
    </source>
</evidence>
<feature type="transmembrane region" description="Helical" evidence="2">
    <location>
        <begin position="217"/>
        <end position="237"/>
    </location>
</feature>